<evidence type="ECO:0000313" key="2">
    <source>
        <dbReference type="EMBL" id="MBW73725.1"/>
    </source>
</evidence>
<proteinExistence type="predicted"/>
<dbReference type="EMBL" id="GGFL01009547">
    <property type="protein sequence ID" value="MBW73725.1"/>
    <property type="molecule type" value="Transcribed_RNA"/>
</dbReference>
<name>A0A2M4D839_ANODA</name>
<sequence>MKEAMLVAVPNHSVIVLLLCTRIVVCRSKLFGDSYPVMPSTRDLSKLKLISIPFSPSLRFQNSELTTVYQLRCDMQSGFVRACDMIRRYR</sequence>
<keyword evidence="1" id="KW-0812">Transmembrane</keyword>
<evidence type="ECO:0000256" key="1">
    <source>
        <dbReference type="SAM" id="Phobius"/>
    </source>
</evidence>
<organism evidence="2">
    <name type="scientific">Anopheles darlingi</name>
    <name type="common">Mosquito</name>
    <dbReference type="NCBI Taxonomy" id="43151"/>
    <lineage>
        <taxon>Eukaryota</taxon>
        <taxon>Metazoa</taxon>
        <taxon>Ecdysozoa</taxon>
        <taxon>Arthropoda</taxon>
        <taxon>Hexapoda</taxon>
        <taxon>Insecta</taxon>
        <taxon>Pterygota</taxon>
        <taxon>Neoptera</taxon>
        <taxon>Endopterygota</taxon>
        <taxon>Diptera</taxon>
        <taxon>Nematocera</taxon>
        <taxon>Culicoidea</taxon>
        <taxon>Culicidae</taxon>
        <taxon>Anophelinae</taxon>
        <taxon>Anopheles</taxon>
    </lineage>
</organism>
<protein>
    <submittedName>
        <fullName evidence="2">Putative secreted protein</fullName>
    </submittedName>
</protein>
<accession>A0A2M4D839</accession>
<feature type="transmembrane region" description="Helical" evidence="1">
    <location>
        <begin position="6"/>
        <end position="25"/>
    </location>
</feature>
<keyword evidence="1" id="KW-1133">Transmembrane helix</keyword>
<keyword evidence="1" id="KW-0472">Membrane</keyword>
<reference evidence="2" key="1">
    <citation type="submission" date="2018-01" db="EMBL/GenBank/DDBJ databases">
        <title>An insight into the sialome of Amazonian anophelines.</title>
        <authorList>
            <person name="Ribeiro J.M."/>
            <person name="Scarpassa V."/>
            <person name="Calvo E."/>
        </authorList>
    </citation>
    <scope>NUCLEOTIDE SEQUENCE</scope>
</reference>
<dbReference type="AlphaFoldDB" id="A0A2M4D839"/>